<protein>
    <submittedName>
        <fullName evidence="1">Uncharacterized protein</fullName>
    </submittedName>
</protein>
<dbReference type="AlphaFoldDB" id="I3SZ72"/>
<accession>I3SZ72</accession>
<evidence type="ECO:0000313" key="1">
    <source>
        <dbReference type="EMBL" id="AFK45564.1"/>
    </source>
</evidence>
<proteinExistence type="evidence at transcript level"/>
<name>I3SZ72_MEDTR</name>
<organism evidence="1">
    <name type="scientific">Medicago truncatula</name>
    <name type="common">Barrel medic</name>
    <name type="synonym">Medicago tribuloides</name>
    <dbReference type="NCBI Taxonomy" id="3880"/>
    <lineage>
        <taxon>Eukaryota</taxon>
        <taxon>Viridiplantae</taxon>
        <taxon>Streptophyta</taxon>
        <taxon>Embryophyta</taxon>
        <taxon>Tracheophyta</taxon>
        <taxon>Spermatophyta</taxon>
        <taxon>Magnoliopsida</taxon>
        <taxon>eudicotyledons</taxon>
        <taxon>Gunneridae</taxon>
        <taxon>Pentapetalae</taxon>
        <taxon>rosids</taxon>
        <taxon>fabids</taxon>
        <taxon>Fabales</taxon>
        <taxon>Fabaceae</taxon>
        <taxon>Papilionoideae</taxon>
        <taxon>50 kb inversion clade</taxon>
        <taxon>NPAAA clade</taxon>
        <taxon>Hologalegina</taxon>
        <taxon>IRL clade</taxon>
        <taxon>Trifolieae</taxon>
        <taxon>Medicago</taxon>
    </lineage>
</organism>
<reference evidence="1" key="1">
    <citation type="submission" date="2012-05" db="EMBL/GenBank/DDBJ databases">
        <authorList>
            <person name="Krishnakumar V."/>
            <person name="Cheung F."/>
            <person name="Xiao Y."/>
            <person name="Chan A."/>
            <person name="Moskal W.A."/>
            <person name="Town C.D."/>
        </authorList>
    </citation>
    <scope>NUCLEOTIDE SEQUENCE</scope>
</reference>
<dbReference type="EMBL" id="BT145770">
    <property type="protein sequence ID" value="AFK45564.1"/>
    <property type="molecule type" value="mRNA"/>
</dbReference>
<sequence>MLSQYVSNKDANEYIPGINQDSHYINQHSNENTLNFQIVSEIRLHCQVFF</sequence>